<organism evidence="6 7">
    <name type="scientific">Corallococcus soli</name>
    <dbReference type="NCBI Taxonomy" id="2710757"/>
    <lineage>
        <taxon>Bacteria</taxon>
        <taxon>Pseudomonadati</taxon>
        <taxon>Myxococcota</taxon>
        <taxon>Myxococcia</taxon>
        <taxon>Myxococcales</taxon>
        <taxon>Cystobacterineae</taxon>
        <taxon>Myxococcaceae</taxon>
        <taxon>Corallococcus</taxon>
    </lineage>
</organism>
<dbReference type="InterPro" id="IPR014718">
    <property type="entry name" value="GH-type_carb-bd"/>
</dbReference>
<keyword evidence="7" id="KW-1185">Reference proteome</keyword>
<sequence length="354" mass="38777">MEQSSFGTAPGGQPVDVYTLTNRQGMEARVTNYGGILLSLRVPDRDGRFDDVVLGYDSLADYVAESPYFGALVGRYGNRIARGRFTLDGRQYTLATNNGVNHLHGGLKGFDKVVWTAAPFEDDQGMGLVLTYVSPDGEEGYPGTLTARVTYTLTADNALVFDYHATTDQPTPVNLTQHSYFNLAGDGRRDILDHVVTFNADRFVPMDGTSIPLGQLRDVTGTPFDFRRSTAIGARIQQDDEQLRHGIGYDHCMVLDKGGQPGALTLAAHVLEPTTGRVMEVHTTEPGMQFYSGNLLDGTLKGKGGAVYHRRFGFALETQHLPDSPNQPAFPTTILRPGEQYRSRTLYRFSVSGA</sequence>
<name>A0ABR9PV73_9BACT</name>
<dbReference type="InterPro" id="IPR008183">
    <property type="entry name" value="Aldose_1/G6P_1-epimerase"/>
</dbReference>
<dbReference type="InterPro" id="IPR047215">
    <property type="entry name" value="Galactose_mutarotase-like"/>
</dbReference>
<evidence type="ECO:0000256" key="1">
    <source>
        <dbReference type="ARBA" id="ARBA00005028"/>
    </source>
</evidence>
<evidence type="ECO:0000256" key="5">
    <source>
        <dbReference type="PIRNR" id="PIRNR005096"/>
    </source>
</evidence>
<evidence type="ECO:0000313" key="6">
    <source>
        <dbReference type="EMBL" id="MBE4751813.1"/>
    </source>
</evidence>
<dbReference type="EC" id="5.1.3.3" evidence="5"/>
<reference evidence="6 7" key="1">
    <citation type="submission" date="2020-02" db="EMBL/GenBank/DDBJ databases">
        <authorList>
            <person name="Babadi Z.K."/>
            <person name="Risdian C."/>
            <person name="Ebrahimipour G.H."/>
            <person name="Wink J."/>
        </authorList>
    </citation>
    <scope>NUCLEOTIDE SEQUENCE [LARGE SCALE GENOMIC DNA]</scope>
    <source>
        <strain evidence="6 7">ZKHCc1 1396</strain>
    </source>
</reference>
<evidence type="ECO:0000256" key="4">
    <source>
        <dbReference type="ARBA" id="ARBA00023277"/>
    </source>
</evidence>
<dbReference type="SUPFAM" id="SSF74650">
    <property type="entry name" value="Galactose mutarotase-like"/>
    <property type="match status" value="1"/>
</dbReference>
<dbReference type="EMBL" id="JAAIYO010000009">
    <property type="protein sequence ID" value="MBE4751813.1"/>
    <property type="molecule type" value="Genomic_DNA"/>
</dbReference>
<protein>
    <recommendedName>
        <fullName evidence="5">Aldose 1-epimerase</fullName>
        <ecNumber evidence="5">5.1.3.3</ecNumber>
    </recommendedName>
</protein>
<dbReference type="Proteomes" id="UP001516472">
    <property type="component" value="Unassembled WGS sequence"/>
</dbReference>
<evidence type="ECO:0000313" key="7">
    <source>
        <dbReference type="Proteomes" id="UP001516472"/>
    </source>
</evidence>
<comment type="catalytic activity">
    <reaction evidence="5">
        <text>alpha-D-glucose = beta-D-glucose</text>
        <dbReference type="Rhea" id="RHEA:10264"/>
        <dbReference type="ChEBI" id="CHEBI:15903"/>
        <dbReference type="ChEBI" id="CHEBI:17925"/>
        <dbReference type="EC" id="5.1.3.3"/>
    </reaction>
</comment>
<dbReference type="Gene3D" id="2.70.98.10">
    <property type="match status" value="1"/>
</dbReference>
<dbReference type="PANTHER" id="PTHR10091:SF0">
    <property type="entry name" value="GALACTOSE MUTAROTASE"/>
    <property type="match status" value="1"/>
</dbReference>
<dbReference type="Pfam" id="PF01263">
    <property type="entry name" value="Aldose_epim"/>
    <property type="match status" value="1"/>
</dbReference>
<dbReference type="RefSeq" id="WP_193429008.1">
    <property type="nucleotide sequence ID" value="NZ_CBCSIP010000032.1"/>
</dbReference>
<keyword evidence="4 5" id="KW-0119">Carbohydrate metabolism</keyword>
<dbReference type="InterPro" id="IPR011013">
    <property type="entry name" value="Gal_mutarotase_sf_dom"/>
</dbReference>
<evidence type="ECO:0000256" key="2">
    <source>
        <dbReference type="ARBA" id="ARBA00006206"/>
    </source>
</evidence>
<dbReference type="CDD" id="cd09019">
    <property type="entry name" value="galactose_mutarotase_like"/>
    <property type="match status" value="1"/>
</dbReference>
<accession>A0ABR9PV73</accession>
<dbReference type="PIRSF" id="PIRSF005096">
    <property type="entry name" value="GALM"/>
    <property type="match status" value="1"/>
</dbReference>
<dbReference type="PANTHER" id="PTHR10091">
    <property type="entry name" value="ALDOSE-1-EPIMERASE"/>
    <property type="match status" value="1"/>
</dbReference>
<comment type="pathway">
    <text evidence="1 5">Carbohydrate metabolism; hexose metabolism.</text>
</comment>
<dbReference type="NCBIfam" id="NF008277">
    <property type="entry name" value="PRK11055.1"/>
    <property type="match status" value="1"/>
</dbReference>
<comment type="caution">
    <text evidence="6">The sequence shown here is derived from an EMBL/GenBank/DDBJ whole genome shotgun (WGS) entry which is preliminary data.</text>
</comment>
<gene>
    <name evidence="6" type="ORF">G4177_26950</name>
</gene>
<dbReference type="InterPro" id="IPR015443">
    <property type="entry name" value="Aldose_1-epimerase"/>
</dbReference>
<keyword evidence="3 5" id="KW-0413">Isomerase</keyword>
<proteinExistence type="inferred from homology"/>
<comment type="similarity">
    <text evidence="2 5">Belongs to the aldose epimerase family.</text>
</comment>
<evidence type="ECO:0000256" key="3">
    <source>
        <dbReference type="ARBA" id="ARBA00023235"/>
    </source>
</evidence>